<dbReference type="EMBL" id="JBHUHF010000001">
    <property type="protein sequence ID" value="MFD2024079.1"/>
    <property type="molecule type" value="Genomic_DNA"/>
</dbReference>
<keyword evidence="1" id="KW-0479">Metal-binding</keyword>
<dbReference type="Proteomes" id="UP001597338">
    <property type="component" value="Unassembled WGS sequence"/>
</dbReference>
<feature type="domain" description="HIRAN" evidence="3">
    <location>
        <begin position="119"/>
        <end position="169"/>
    </location>
</feature>
<dbReference type="RefSeq" id="WP_377196054.1">
    <property type="nucleotide sequence ID" value="NZ_JBHUHF010000001.1"/>
</dbReference>
<evidence type="ECO:0000259" key="3">
    <source>
        <dbReference type="Pfam" id="PF08797"/>
    </source>
</evidence>
<sequence length="201" mass="22153">MGLLDLFKRSAPTKLVPVVRERHPAPITPRRLVRELVAKHPDGVPDWDEVDTHGLDLQAVVAAYDDALAYANEDKRVKVRTVKPAGLRILDLTGLESVRMRIKGPAYWLRDPERKKFGGREYLLIREPDNETDGAAVAVYGVAGRKVGHISASRSASLAPVLDGMNADAFRVTGAGVTANSSQLWVDVPKMDALRRFARTH</sequence>
<dbReference type="InterPro" id="IPR014905">
    <property type="entry name" value="HIRAN"/>
</dbReference>
<reference evidence="5" key="1">
    <citation type="journal article" date="2019" name="Int. J. Syst. Evol. Microbiol.">
        <title>The Global Catalogue of Microorganisms (GCM) 10K type strain sequencing project: providing services to taxonomists for standard genome sequencing and annotation.</title>
        <authorList>
            <consortium name="The Broad Institute Genomics Platform"/>
            <consortium name="The Broad Institute Genome Sequencing Center for Infectious Disease"/>
            <person name="Wu L."/>
            <person name="Ma J."/>
        </authorList>
    </citation>
    <scope>NUCLEOTIDE SEQUENCE [LARGE SCALE GENOMIC DNA]</scope>
    <source>
        <strain evidence="5">CCM 7043</strain>
    </source>
</reference>
<evidence type="ECO:0000256" key="2">
    <source>
        <dbReference type="ARBA" id="ARBA00022801"/>
    </source>
</evidence>
<comment type="caution">
    <text evidence="4">The sequence shown here is derived from an EMBL/GenBank/DDBJ whole genome shotgun (WGS) entry which is preliminary data.</text>
</comment>
<organism evidence="4 5">
    <name type="scientific">Promicromonospora aerolata</name>
    <dbReference type="NCBI Taxonomy" id="195749"/>
    <lineage>
        <taxon>Bacteria</taxon>
        <taxon>Bacillati</taxon>
        <taxon>Actinomycetota</taxon>
        <taxon>Actinomycetes</taxon>
        <taxon>Micrococcales</taxon>
        <taxon>Promicromonosporaceae</taxon>
        <taxon>Promicromonospora</taxon>
    </lineage>
</organism>
<dbReference type="Pfam" id="PF08797">
    <property type="entry name" value="HIRAN"/>
    <property type="match status" value="1"/>
</dbReference>
<protein>
    <submittedName>
        <fullName evidence="4">HIRAN domain-containing protein</fullName>
    </submittedName>
</protein>
<gene>
    <name evidence="4" type="ORF">ACFSL2_00990</name>
</gene>
<keyword evidence="5" id="KW-1185">Reference proteome</keyword>
<name>A0ABW4V1B8_9MICO</name>
<evidence type="ECO:0000313" key="5">
    <source>
        <dbReference type="Proteomes" id="UP001597338"/>
    </source>
</evidence>
<dbReference type="Gene3D" id="3.30.70.2330">
    <property type="match status" value="1"/>
</dbReference>
<accession>A0ABW4V1B8</accession>
<evidence type="ECO:0000256" key="1">
    <source>
        <dbReference type="ARBA" id="ARBA00022723"/>
    </source>
</evidence>
<proteinExistence type="predicted"/>
<keyword evidence="2" id="KW-0378">Hydrolase</keyword>
<evidence type="ECO:0000313" key="4">
    <source>
        <dbReference type="EMBL" id="MFD2024079.1"/>
    </source>
</evidence>